<dbReference type="InterPro" id="IPR012347">
    <property type="entry name" value="Ferritin-like"/>
</dbReference>
<comment type="caution">
    <text evidence="4">The sequence shown here is derived from an EMBL/GenBank/DDBJ whole genome shotgun (WGS) entry which is preliminary data.</text>
</comment>
<dbReference type="RefSeq" id="WP_081092995.1">
    <property type="nucleotide sequence ID" value="NZ_JBCNBZ010000060.1"/>
</dbReference>
<reference evidence="6" key="3">
    <citation type="submission" date="2016-01" db="EMBL/GenBank/DDBJ databases">
        <authorList>
            <person name="Mitreva M."/>
            <person name="Pepin K.H."/>
            <person name="Mihindukulasuriya K.A."/>
            <person name="Fulton R."/>
            <person name="Fronick C."/>
            <person name="O'Laughlin M."/>
            <person name="Miner T."/>
            <person name="Herter B."/>
            <person name="Rosa B.A."/>
            <person name="Cordes M."/>
            <person name="Tomlinson C."/>
            <person name="Wollam A."/>
            <person name="Palsikar V.B."/>
            <person name="Mardis E.R."/>
            <person name="Wilson R.K."/>
        </authorList>
    </citation>
    <scope>NUCLEOTIDE SEQUENCE [LARGE SCALE GENOMIC DNA]</scope>
    <source>
        <strain evidence="6">GED7749B</strain>
    </source>
</reference>
<dbReference type="Proteomes" id="UP000075288">
    <property type="component" value="Unassembled WGS sequence"/>
</dbReference>
<evidence type="ECO:0000313" key="4">
    <source>
        <dbReference type="EMBL" id="KWZ76547.1"/>
    </source>
</evidence>
<comment type="subcellular location">
    <subcellularLocation>
        <location evidence="2">Spore coat</location>
    </subcellularLocation>
</comment>
<name>A0A133KAL9_HEYCO</name>
<evidence type="ECO:0000313" key="7">
    <source>
        <dbReference type="Proteomes" id="UP000075288"/>
    </source>
</evidence>
<dbReference type="EMBL" id="LRPN01000197">
    <property type="protein sequence ID" value="KWZ76547.1"/>
    <property type="molecule type" value="Genomic_DNA"/>
</dbReference>
<dbReference type="InterPro" id="IPR012851">
    <property type="entry name" value="Spore_coat_CotF-like"/>
</dbReference>
<dbReference type="Proteomes" id="UP000070376">
    <property type="component" value="Unassembled WGS sequence"/>
</dbReference>
<dbReference type="AlphaFoldDB" id="A0A133KAL9"/>
<dbReference type="PATRIC" id="fig|1398.22.peg.3801"/>
<evidence type="ECO:0000313" key="5">
    <source>
        <dbReference type="EMBL" id="KYC65747.1"/>
    </source>
</evidence>
<reference evidence="4" key="2">
    <citation type="submission" date="2016-01" db="EMBL/GenBank/DDBJ databases">
        <authorList>
            <person name="Oliw E.H."/>
        </authorList>
    </citation>
    <scope>NUCLEOTIDE SEQUENCE [LARGE SCALE GENOMIC DNA]</scope>
    <source>
        <strain evidence="4">GED7749B</strain>
    </source>
</reference>
<dbReference type="Pfam" id="PF07875">
    <property type="entry name" value="Coat_F"/>
    <property type="match status" value="1"/>
</dbReference>
<accession>A0A133KAL9</accession>
<evidence type="ECO:0000313" key="6">
    <source>
        <dbReference type="Proteomes" id="UP000070376"/>
    </source>
</evidence>
<protein>
    <submittedName>
        <fullName evidence="4">Coat F domain protein</fullName>
    </submittedName>
</protein>
<reference evidence="5 7" key="1">
    <citation type="submission" date="2016-01" db="EMBL/GenBank/DDBJ databases">
        <title>Genome Sequences of Twelve Sporeforming Bacillus Species Isolated from Foods.</title>
        <authorList>
            <person name="Berendsen E.M."/>
            <person name="Wells-Bennik M.H."/>
            <person name="Krawcyk A.O."/>
            <person name="De Jong A."/>
            <person name="Holsappel S."/>
            <person name="Eijlander R.T."/>
            <person name="Kuipers O.P."/>
        </authorList>
    </citation>
    <scope>NUCLEOTIDE SEQUENCE [LARGE SCALE GENOMIC DNA]</scope>
    <source>
        <strain evidence="5 7">B4098</strain>
    </source>
</reference>
<comment type="similarity">
    <text evidence="3">Belongs to the CotF family.</text>
</comment>
<dbReference type="PANTHER" id="PTHR39183:SF1">
    <property type="entry name" value="SPORE COAT PROTEIN F-LIKE PROTEIN YHCQ"/>
    <property type="match status" value="1"/>
</dbReference>
<evidence type="ECO:0000256" key="3">
    <source>
        <dbReference type="ARBA" id="ARBA00024344"/>
    </source>
</evidence>
<keyword evidence="1" id="KW-0749">Sporulation</keyword>
<dbReference type="Gene3D" id="1.20.1260.10">
    <property type="match status" value="1"/>
</dbReference>
<evidence type="ECO:0000256" key="1">
    <source>
        <dbReference type="ARBA" id="ARBA00022969"/>
    </source>
</evidence>
<dbReference type="GO" id="GO:0030435">
    <property type="term" value="P:sporulation resulting in formation of a cellular spore"/>
    <property type="evidence" value="ECO:0007669"/>
    <property type="project" value="UniProtKB-KW"/>
</dbReference>
<evidence type="ECO:0000256" key="2">
    <source>
        <dbReference type="ARBA" id="ARBA00024325"/>
    </source>
</evidence>
<gene>
    <name evidence="5" type="ORF">B4098_0964</name>
    <name evidence="4" type="ORF">HMPREF3213_03797</name>
</gene>
<dbReference type="PANTHER" id="PTHR39183">
    <property type="entry name" value="SPORE COAT PROTEIN F-LIKE PROTEIN YHCQ"/>
    <property type="match status" value="1"/>
</dbReference>
<proteinExistence type="inferred from homology"/>
<organism evidence="4 6">
    <name type="scientific">Heyndrickxia coagulans</name>
    <name type="common">Weizmannia coagulans</name>
    <dbReference type="NCBI Taxonomy" id="1398"/>
    <lineage>
        <taxon>Bacteria</taxon>
        <taxon>Bacillati</taxon>
        <taxon>Bacillota</taxon>
        <taxon>Bacilli</taxon>
        <taxon>Bacillales</taxon>
        <taxon>Bacillaceae</taxon>
        <taxon>Heyndrickxia</taxon>
    </lineage>
</organism>
<dbReference type="EMBL" id="LQYG01000013">
    <property type="protein sequence ID" value="KYC65747.1"/>
    <property type="molecule type" value="Genomic_DNA"/>
</dbReference>
<sequence length="183" mass="21171">MHGPFAYKWERVKEKGGNIVARTLAWHETLEIHELVASQTICLIRFKSVVRNVSDAGLRELYTFSIRALEKNIRDLLQFYPQAPREEETEENEERQTNPGFQAGELLTASKTAVRNYAAAITETATPALRTVLVRHLNSAIDWHARVFNYMHEHGMYQAYNLSQLLNNDVRNANRALQMREEE</sequence>